<name>X0W2M5_9ZZZZ</name>
<organism evidence="2">
    <name type="scientific">marine sediment metagenome</name>
    <dbReference type="NCBI Taxonomy" id="412755"/>
    <lineage>
        <taxon>unclassified sequences</taxon>
        <taxon>metagenomes</taxon>
        <taxon>ecological metagenomes</taxon>
    </lineage>
</organism>
<protein>
    <submittedName>
        <fullName evidence="2">Uncharacterized protein</fullName>
    </submittedName>
</protein>
<comment type="caution">
    <text evidence="2">The sequence shown here is derived from an EMBL/GenBank/DDBJ whole genome shotgun (WGS) entry which is preliminary data.</text>
</comment>
<feature type="region of interest" description="Disordered" evidence="1">
    <location>
        <begin position="76"/>
        <end position="97"/>
    </location>
</feature>
<sequence length="202" mass="21650">MKSAVSESPAVKRSGIWPALALGFVFFGTSASSHAAVQWDDPGHSIEFTYFMETNLYDEDSWAALADTEQKKALDSVRARSKEGGAAENPEEAVNESVNRLDSAVSGGSLDTFSGGSRFFDGMLQNSGGAPGVQSGVNKYSVPEPGPPARATTAPAKGKYSSLKRTAPPKPGPKRIWKARENIKKKLNRFVNNLNMKVGDKI</sequence>
<evidence type="ECO:0000313" key="2">
    <source>
        <dbReference type="EMBL" id="GAG06961.1"/>
    </source>
</evidence>
<evidence type="ECO:0000256" key="1">
    <source>
        <dbReference type="SAM" id="MobiDB-lite"/>
    </source>
</evidence>
<feature type="non-terminal residue" evidence="2">
    <location>
        <position position="202"/>
    </location>
</feature>
<feature type="region of interest" description="Disordered" evidence="1">
    <location>
        <begin position="143"/>
        <end position="175"/>
    </location>
</feature>
<proteinExistence type="predicted"/>
<accession>X0W2M5</accession>
<feature type="compositionally biased region" description="Low complexity" evidence="1">
    <location>
        <begin position="149"/>
        <end position="159"/>
    </location>
</feature>
<gene>
    <name evidence="2" type="ORF">S01H1_34849</name>
</gene>
<dbReference type="EMBL" id="BARS01021732">
    <property type="protein sequence ID" value="GAG06961.1"/>
    <property type="molecule type" value="Genomic_DNA"/>
</dbReference>
<feature type="compositionally biased region" description="Basic and acidic residues" evidence="1">
    <location>
        <begin position="76"/>
        <end position="85"/>
    </location>
</feature>
<dbReference type="AlphaFoldDB" id="X0W2M5"/>
<reference evidence="2" key="1">
    <citation type="journal article" date="2014" name="Front. Microbiol.">
        <title>High frequency of phylogenetically diverse reductive dehalogenase-homologous genes in deep subseafloor sedimentary metagenomes.</title>
        <authorList>
            <person name="Kawai M."/>
            <person name="Futagami T."/>
            <person name="Toyoda A."/>
            <person name="Takaki Y."/>
            <person name="Nishi S."/>
            <person name="Hori S."/>
            <person name="Arai W."/>
            <person name="Tsubouchi T."/>
            <person name="Morono Y."/>
            <person name="Uchiyama I."/>
            <person name="Ito T."/>
            <person name="Fujiyama A."/>
            <person name="Inagaki F."/>
            <person name="Takami H."/>
        </authorList>
    </citation>
    <scope>NUCLEOTIDE SEQUENCE</scope>
    <source>
        <strain evidence="2">Expedition CK06-06</strain>
    </source>
</reference>